<proteinExistence type="predicted"/>
<reference evidence="1 2" key="1">
    <citation type="journal article" date="2019" name="Nat. Ecol. Evol.">
        <title>Megaphylogeny resolves global patterns of mushroom evolution.</title>
        <authorList>
            <person name="Varga T."/>
            <person name="Krizsan K."/>
            <person name="Foldi C."/>
            <person name="Dima B."/>
            <person name="Sanchez-Garcia M."/>
            <person name="Sanchez-Ramirez S."/>
            <person name="Szollosi G.J."/>
            <person name="Szarkandi J.G."/>
            <person name="Papp V."/>
            <person name="Albert L."/>
            <person name="Andreopoulos W."/>
            <person name="Angelini C."/>
            <person name="Antonin V."/>
            <person name="Barry K.W."/>
            <person name="Bougher N.L."/>
            <person name="Buchanan P."/>
            <person name="Buyck B."/>
            <person name="Bense V."/>
            <person name="Catcheside P."/>
            <person name="Chovatia M."/>
            <person name="Cooper J."/>
            <person name="Damon W."/>
            <person name="Desjardin D."/>
            <person name="Finy P."/>
            <person name="Geml J."/>
            <person name="Haridas S."/>
            <person name="Hughes K."/>
            <person name="Justo A."/>
            <person name="Karasinski D."/>
            <person name="Kautmanova I."/>
            <person name="Kiss B."/>
            <person name="Kocsube S."/>
            <person name="Kotiranta H."/>
            <person name="LaButti K.M."/>
            <person name="Lechner B.E."/>
            <person name="Liimatainen K."/>
            <person name="Lipzen A."/>
            <person name="Lukacs Z."/>
            <person name="Mihaltcheva S."/>
            <person name="Morgado L.N."/>
            <person name="Niskanen T."/>
            <person name="Noordeloos M.E."/>
            <person name="Ohm R.A."/>
            <person name="Ortiz-Santana B."/>
            <person name="Ovrebo C."/>
            <person name="Racz N."/>
            <person name="Riley R."/>
            <person name="Savchenko A."/>
            <person name="Shiryaev A."/>
            <person name="Soop K."/>
            <person name="Spirin V."/>
            <person name="Szebenyi C."/>
            <person name="Tomsovsky M."/>
            <person name="Tulloss R.E."/>
            <person name="Uehling J."/>
            <person name="Grigoriev I.V."/>
            <person name="Vagvolgyi C."/>
            <person name="Papp T."/>
            <person name="Martin F.M."/>
            <person name="Miettinen O."/>
            <person name="Hibbett D.S."/>
            <person name="Nagy L.G."/>
        </authorList>
    </citation>
    <scope>NUCLEOTIDE SEQUENCE [LARGE SCALE GENOMIC DNA]</scope>
    <source>
        <strain evidence="1 2">NL-1719</strain>
    </source>
</reference>
<evidence type="ECO:0000313" key="1">
    <source>
        <dbReference type="EMBL" id="TFK62462.1"/>
    </source>
</evidence>
<dbReference type="Proteomes" id="UP000308600">
    <property type="component" value="Unassembled WGS sequence"/>
</dbReference>
<accession>A0ACD3A9R6</accession>
<name>A0ACD3A9R6_9AGAR</name>
<evidence type="ECO:0000313" key="2">
    <source>
        <dbReference type="Proteomes" id="UP000308600"/>
    </source>
</evidence>
<organism evidence="1 2">
    <name type="scientific">Pluteus cervinus</name>
    <dbReference type="NCBI Taxonomy" id="181527"/>
    <lineage>
        <taxon>Eukaryota</taxon>
        <taxon>Fungi</taxon>
        <taxon>Dikarya</taxon>
        <taxon>Basidiomycota</taxon>
        <taxon>Agaricomycotina</taxon>
        <taxon>Agaricomycetes</taxon>
        <taxon>Agaricomycetidae</taxon>
        <taxon>Agaricales</taxon>
        <taxon>Pluteineae</taxon>
        <taxon>Pluteaceae</taxon>
        <taxon>Pluteus</taxon>
    </lineage>
</organism>
<protein>
    <submittedName>
        <fullName evidence="1">Uncharacterized protein</fullName>
    </submittedName>
</protein>
<sequence>MNHNSAPRVSSQHDGRATSLANGKGIIYSPNSKRAVQLPWNGNECDDGPGHTTMYDPRSSTLTKYQQPLWWTDAHGWLSFVPLSPDYQNVPFDCLSGSTYLLADDTGRHSLDRFLVYQWQRLEHFLYWSTSVMMKRISAPAIRPYAPSAYLYDDTFAHHRTARRQTGRARDWFTLWGALFSYLACVGEEQASCTANFTFTRVPHWCEFLPAEGLDCELVRAIQFHQICQVNKAVERAGVFLSLLEPQPNQPPVEWFLERHIPVWYLWTKRESDAALQDPKLARYAPQGVSTEISQPVSPSPSTDSTDIGKPKASPWVQFFEERQIHEERWLLIETPAEREQRLERTHNPLTCNAPVFEWRQNHITAEFERCPVISSERTMILSHYSDDQKAYNSIYNEWDCWPISSEDQHSEDEDIQRLTCPSPNDDDDIEYNPRLYDRDIAAPPTPPPSHTVVSEVNMPQYETAGILSTFYGFQPTSQGTGAIPWSKNTFYRIIGLRTPEGHDFYESDDILAAYEFILDIAHQRRPAAASSDLVQGSQSSLAKRVRPYRLIGGLYVLDFGSQTTREWKLAVTRASDLLVVFRQDPSLNDYEMARKLVGLGIRIKTLLPRPYIPRPPPPCKTFPTSGKPSSVKFAEFAVIS</sequence>
<dbReference type="EMBL" id="ML208579">
    <property type="protein sequence ID" value="TFK62462.1"/>
    <property type="molecule type" value="Genomic_DNA"/>
</dbReference>
<keyword evidence="2" id="KW-1185">Reference proteome</keyword>
<gene>
    <name evidence="1" type="ORF">BDN72DRAFT_964524</name>
</gene>